<dbReference type="STRING" id="1817832.A3J48_00620"/>
<evidence type="ECO:0000313" key="2">
    <source>
        <dbReference type="Proteomes" id="UP000176786"/>
    </source>
</evidence>
<gene>
    <name evidence="1" type="ORF">A3J48_00620</name>
</gene>
<organism evidence="1 2">
    <name type="scientific">Candidatus Doudnabacteria bacterium RIFCSPHIGHO2_02_FULL_46_11</name>
    <dbReference type="NCBI Taxonomy" id="1817832"/>
    <lineage>
        <taxon>Bacteria</taxon>
        <taxon>Candidatus Doudnaibacteriota</taxon>
    </lineage>
</organism>
<sequence length="290" mass="33537">MSKNSIIKTLKYFDLHNHPLTLLELQRFLLSDGWAKRPRLDEIFNDLEDLIGEKVVVEENGFFALYGRQELFEKRYRAYPIYFARIFKTARVVKILRYVPFVRGIAVSGSLAGMYSNEQSDIDFLVIVRKNRIWLARLFLSAVTQALGVRRHGENISNRICLNHYVAEDCILENDRTTYSAVEYASLLCLFNPAVLDDFLKKQIWLGNFLVFPPCEVSRSVYTVKPSRILQPALEFLIDILGGNFWERLARGLQRKRIKTGETVLVSDNELSFHPGSKGRSFMARFENLG</sequence>
<dbReference type="Proteomes" id="UP000176786">
    <property type="component" value="Unassembled WGS sequence"/>
</dbReference>
<evidence type="ECO:0000313" key="1">
    <source>
        <dbReference type="EMBL" id="OGE84984.1"/>
    </source>
</evidence>
<proteinExistence type="predicted"/>
<comment type="caution">
    <text evidence="1">The sequence shown here is derived from an EMBL/GenBank/DDBJ whole genome shotgun (WGS) entry which is preliminary data.</text>
</comment>
<evidence type="ECO:0008006" key="3">
    <source>
        <dbReference type="Google" id="ProtNLM"/>
    </source>
</evidence>
<dbReference type="AlphaFoldDB" id="A0A1F5P593"/>
<dbReference type="EMBL" id="MFES01000029">
    <property type="protein sequence ID" value="OGE84984.1"/>
    <property type="molecule type" value="Genomic_DNA"/>
</dbReference>
<reference evidence="1 2" key="1">
    <citation type="journal article" date="2016" name="Nat. Commun.">
        <title>Thousands of microbial genomes shed light on interconnected biogeochemical processes in an aquifer system.</title>
        <authorList>
            <person name="Anantharaman K."/>
            <person name="Brown C.T."/>
            <person name="Hug L.A."/>
            <person name="Sharon I."/>
            <person name="Castelle C.J."/>
            <person name="Probst A.J."/>
            <person name="Thomas B.C."/>
            <person name="Singh A."/>
            <person name="Wilkins M.J."/>
            <person name="Karaoz U."/>
            <person name="Brodie E.L."/>
            <person name="Williams K.H."/>
            <person name="Hubbard S.S."/>
            <person name="Banfield J.F."/>
        </authorList>
    </citation>
    <scope>NUCLEOTIDE SEQUENCE [LARGE SCALE GENOMIC DNA]</scope>
</reference>
<protein>
    <recommendedName>
        <fullName evidence="3">Polymerase nucleotidyl transferase domain-containing protein</fullName>
    </recommendedName>
</protein>
<accession>A0A1F5P593</accession>
<name>A0A1F5P593_9BACT</name>